<keyword evidence="2 3" id="KW-0812">Transmembrane</keyword>
<feature type="transmembrane region" description="Helical" evidence="2">
    <location>
        <begin position="1460"/>
        <end position="1481"/>
    </location>
</feature>
<accession>A0A0S4JSR3</accession>
<proteinExistence type="predicted"/>
<dbReference type="VEuPathDB" id="TriTrypDB:BSAL_43840"/>
<feature type="transmembrane region" description="Helical" evidence="2">
    <location>
        <begin position="1432"/>
        <end position="1454"/>
    </location>
</feature>
<evidence type="ECO:0000256" key="2">
    <source>
        <dbReference type="SAM" id="Phobius"/>
    </source>
</evidence>
<sequence length="1678" mass="177555">MLQTSVDGSSGTVTYFYSLDGVDQQAQIQSVDSPGYQLVVVNSTTVVQVSFSIIFFLVPTFRSGTVLVARQSGKLGFSSDLSCALFQVNPAQVYYFNGYLYATCIVQLFVVNAFNLAWHTASEPSGNILALSAFFPDTSDPANQFYLGTTSGVVYQVAMSSTAVLTRIFSDSTTALWGSGTSDVGLSFMSGYYPATSSVDLTPNKATPMLALGVRLLSITSNIYALNLAGLASARPILWQVALSNFRLTFPAAVDGLHFVLSSGAQLYSDTVVRSIPLQLHSTREFVESSNTTVGNTTSAPTRVGFFGFQPSPIPLGVAFDYDKQVMMIVAEDGGVYAVNQSVPHSPYRLCSAAPTNPSALVIQPTWVYYNRASGASSEATKALCYVDQQSRLSCYNTTSGDCSAVHQLQLCNGSSSLTPNRLLPLGGVGSGVVAMFCTGMTSTVGVNVIDVRSGTLRSFGSRSTCGVLGVIDDEEGGTLYVPQEWTGAAASADPAIKRFTIQKYWANASSGTLPIWSSSTNVSIISNLALDSTFTITAAVDRAVHCLGIDAVSGANGTREYHLASFEVATGIATSGSTPPVIQLHNSALKCQETWFAISSRWIAIDSSIVATPQVFVYLITNSFFAIVNGTGVGNSVSVVLWIPTSSLGEKTVLPSAGFQFDVRRASPIVEHSLGVAVVLLSGDGGVLAFSTRNGSMLWQSPFNTSYPPTPPTAFTLLEQINATVVFSTQAGVAAVDMITGTRTLDLVYQSATTAVKYNGTFIWCAAVCGPTNVGMTEDYTKDYFVAMIYTSEGLMTGVPFFVQPNLTTDAMPLADSGTEAFYPWVQPVITVQRSGAQTTEHPSTTYSSASISGTPSLSVSFTEETMSAVSKSTTTSSSFGSKSARSSSVTESQTTTSSMSDTPSLSVSLTEETVSESAAESQTGHTSSVSVSPSGATMSTTGATRIHRLARSQTNMHRVVSKSVSSSSSAFCALNAFDLHLFQNLTNASSIQLVPQQPPSASPVALTVVSAPLSRQTINLNFPVVINFSVSLGGMGVGDSHNSSWVIRTVALDVWSSTDFAGTPLLTTVVMFTILSRAPPSLVTRTQFFSCLVQPPSSSQQWLPSSLSPLRSVTLVLRFAMDCPQDSMFTGNLVVQVPCPGQDQTLATQVKTAGIVAQFSTSIAGPAAGGAVGRLAVIRRLVVCSSEDAVVGGMLTLPIHSSCDDGGGGTSVASVDEAYGAIFGNLVLWSAACLLMLIVALLYSLLAKVAPIVAMEALGFPSPILSLIIVTVPSTVSATFVLLSLLSSSSSTCASNHIIMIAVVGIAMCVFPIGVLGVVSFIVPHRLVLTTATHHHLHSPSPSSRVGSRKFPCRAFTFLFERHARWIEGSAPPAATSSLEVFPRWRRVATVVLLEYTVLWYACADITVLTVAGALGSVSSLNSAVACRGGAIALLLLYTGQLILCAAVRPFTTYFSHAYTLITLALGTLTVACQVWYLYASDKADASLDSLNALLTASAACDLLVTGLSTFRTVLDGVELLQTFHRHTKVLRDGICTARFEDPVLLLSVVLPAIDDDASVLMQSFSSMPTIDVTELDTRDPMIILNDEEVVEKALSSTSSSCNSADSVRYSPLVDQNERAVAASDVLFWDADGSAVGGAVLEGDVTARMEEIDMQRQHRGDLQRFFESSHIIARLD</sequence>
<feature type="transmembrane region" description="Helical" evidence="2">
    <location>
        <begin position="1228"/>
        <end position="1246"/>
    </location>
</feature>
<keyword evidence="2" id="KW-1133">Transmembrane helix</keyword>
<evidence type="ECO:0000313" key="3">
    <source>
        <dbReference type="EMBL" id="CUG93621.1"/>
    </source>
</evidence>
<gene>
    <name evidence="3" type="ORF">BSAL_43840</name>
</gene>
<reference evidence="4" key="1">
    <citation type="submission" date="2015-09" db="EMBL/GenBank/DDBJ databases">
        <authorList>
            <consortium name="Pathogen Informatics"/>
        </authorList>
    </citation>
    <scope>NUCLEOTIDE SEQUENCE [LARGE SCALE GENOMIC DNA]</scope>
    <source>
        <strain evidence="4">Lake Konstanz</strain>
    </source>
</reference>
<keyword evidence="2" id="KW-0472">Membrane</keyword>
<feature type="transmembrane region" description="Helical" evidence="2">
    <location>
        <begin position="1400"/>
        <end position="1420"/>
    </location>
</feature>
<organism evidence="3 4">
    <name type="scientific">Bodo saltans</name>
    <name type="common">Flagellated protozoan</name>
    <dbReference type="NCBI Taxonomy" id="75058"/>
    <lineage>
        <taxon>Eukaryota</taxon>
        <taxon>Discoba</taxon>
        <taxon>Euglenozoa</taxon>
        <taxon>Kinetoplastea</taxon>
        <taxon>Metakinetoplastina</taxon>
        <taxon>Eubodonida</taxon>
        <taxon>Bodonidae</taxon>
        <taxon>Bodo</taxon>
    </lineage>
</organism>
<feature type="transmembrane region" description="Helical" evidence="2">
    <location>
        <begin position="1266"/>
        <end position="1288"/>
    </location>
</feature>
<evidence type="ECO:0000256" key="1">
    <source>
        <dbReference type="SAM" id="MobiDB-lite"/>
    </source>
</evidence>
<feature type="transmembrane region" description="Helical" evidence="2">
    <location>
        <begin position="1300"/>
        <end position="1325"/>
    </location>
</feature>
<protein>
    <submittedName>
        <fullName evidence="3">Transmembrane protein, putative</fullName>
    </submittedName>
</protein>
<name>A0A0S4JSR3_BODSA</name>
<feature type="region of interest" description="Disordered" evidence="1">
    <location>
        <begin position="835"/>
        <end position="856"/>
    </location>
</feature>
<feature type="region of interest" description="Disordered" evidence="1">
    <location>
        <begin position="872"/>
        <end position="942"/>
    </location>
</feature>
<evidence type="ECO:0000313" key="4">
    <source>
        <dbReference type="Proteomes" id="UP000051952"/>
    </source>
</evidence>
<keyword evidence="4" id="KW-1185">Reference proteome</keyword>
<dbReference type="EMBL" id="CYKH01002172">
    <property type="protein sequence ID" value="CUG93621.1"/>
    <property type="molecule type" value="Genomic_DNA"/>
</dbReference>
<feature type="compositionally biased region" description="Low complexity" evidence="1">
    <location>
        <begin position="872"/>
        <end position="923"/>
    </location>
</feature>
<dbReference type="Proteomes" id="UP000051952">
    <property type="component" value="Unassembled WGS sequence"/>
</dbReference>
<feature type="compositionally biased region" description="Polar residues" evidence="1">
    <location>
        <begin position="924"/>
        <end position="942"/>
    </location>
</feature>